<dbReference type="InterPro" id="IPR006680">
    <property type="entry name" value="Amidohydro-rel"/>
</dbReference>
<dbReference type="PANTHER" id="PTHR43135">
    <property type="entry name" value="ALPHA-D-RIBOSE 1-METHYLPHOSPHONATE 5-TRIPHOSPHATE DIPHOSPHATASE"/>
    <property type="match status" value="1"/>
</dbReference>
<dbReference type="InterPro" id="IPR011059">
    <property type="entry name" value="Metal-dep_hydrolase_composite"/>
</dbReference>
<dbReference type="SUPFAM" id="SSF51338">
    <property type="entry name" value="Composite domain of metallo-dependent hydrolases"/>
    <property type="match status" value="1"/>
</dbReference>
<feature type="signal peptide" evidence="1">
    <location>
        <begin position="1"/>
        <end position="31"/>
    </location>
</feature>
<evidence type="ECO:0000313" key="4">
    <source>
        <dbReference type="Proteomes" id="UP000555448"/>
    </source>
</evidence>
<comment type="caution">
    <text evidence="3">The sequence shown here is derived from an EMBL/GenBank/DDBJ whole genome shotgun (WGS) entry which is preliminary data.</text>
</comment>
<dbReference type="EMBL" id="JACHLR010000004">
    <property type="protein sequence ID" value="MBB4857952.1"/>
    <property type="molecule type" value="Genomic_DNA"/>
</dbReference>
<dbReference type="Proteomes" id="UP000555448">
    <property type="component" value="Unassembled WGS sequence"/>
</dbReference>
<dbReference type="Gene3D" id="3.20.20.140">
    <property type="entry name" value="Metal-dependent hydrolases"/>
    <property type="match status" value="2"/>
</dbReference>
<keyword evidence="1" id="KW-0732">Signal</keyword>
<dbReference type="PANTHER" id="PTHR43135:SF3">
    <property type="entry name" value="ALPHA-D-RIBOSE 1-METHYLPHOSPHONATE 5-TRIPHOSPHATE DIPHOSPHATASE"/>
    <property type="match status" value="1"/>
</dbReference>
<dbReference type="Pfam" id="PF01979">
    <property type="entry name" value="Amidohydro_1"/>
    <property type="match status" value="1"/>
</dbReference>
<evidence type="ECO:0000256" key="1">
    <source>
        <dbReference type="SAM" id="SignalP"/>
    </source>
</evidence>
<reference evidence="3 4" key="1">
    <citation type="submission" date="2020-08" db="EMBL/GenBank/DDBJ databases">
        <title>Functional genomics of gut bacteria from endangered species of beetles.</title>
        <authorList>
            <person name="Carlos-Shanley C."/>
        </authorList>
    </citation>
    <scope>NUCLEOTIDE SEQUENCE [LARGE SCALE GENOMIC DNA]</scope>
    <source>
        <strain evidence="3 4">S00245</strain>
    </source>
</reference>
<proteinExistence type="predicted"/>
<dbReference type="InterPro" id="IPR032466">
    <property type="entry name" value="Metal_Hydrolase"/>
</dbReference>
<feature type="chain" id="PRO_5031556276" description="Amidohydrolase-related domain-containing protein" evidence="1">
    <location>
        <begin position="32"/>
        <end position="706"/>
    </location>
</feature>
<feature type="domain" description="Amidohydrolase-related" evidence="2">
    <location>
        <begin position="334"/>
        <end position="665"/>
    </location>
</feature>
<protein>
    <recommendedName>
        <fullName evidence="2">Amidohydrolase-related domain-containing protein</fullName>
    </recommendedName>
</protein>
<dbReference type="InterPro" id="IPR051781">
    <property type="entry name" value="Metallo-dep_Hydrolase"/>
</dbReference>
<dbReference type="AlphaFoldDB" id="A0A7W7K819"/>
<gene>
    <name evidence="3" type="ORF">HNO88_001266</name>
</gene>
<dbReference type="SUPFAM" id="SSF51556">
    <property type="entry name" value="Metallo-dependent hydrolases"/>
    <property type="match status" value="1"/>
</dbReference>
<dbReference type="RefSeq" id="WP_184243222.1">
    <property type="nucleotide sequence ID" value="NZ_JACHLR010000004.1"/>
</dbReference>
<name>A0A7W7K819_9SPHN</name>
<dbReference type="GO" id="GO:0016810">
    <property type="term" value="F:hydrolase activity, acting on carbon-nitrogen (but not peptide) bonds"/>
    <property type="evidence" value="ECO:0007669"/>
    <property type="project" value="InterPro"/>
</dbReference>
<organism evidence="3 4">
    <name type="scientific">Novosphingobium chloroacetimidivorans</name>
    <dbReference type="NCBI Taxonomy" id="1428314"/>
    <lineage>
        <taxon>Bacteria</taxon>
        <taxon>Pseudomonadati</taxon>
        <taxon>Pseudomonadota</taxon>
        <taxon>Alphaproteobacteria</taxon>
        <taxon>Sphingomonadales</taxon>
        <taxon>Sphingomonadaceae</taxon>
        <taxon>Novosphingobium</taxon>
    </lineage>
</organism>
<evidence type="ECO:0000313" key="3">
    <source>
        <dbReference type="EMBL" id="MBB4857952.1"/>
    </source>
</evidence>
<evidence type="ECO:0000259" key="2">
    <source>
        <dbReference type="Pfam" id="PF01979"/>
    </source>
</evidence>
<sequence>MTLASQRLTLPSRLALFGAGILLALPGIADAATQDNLSIVSGGEIVGSLDAVTEGNHVSVDYRVDNNGRGPKHHEDIDLDASGVPLSYRVTGTSLMGGKVEEQYLWKSGLATWHSQADAGSVKATKPPLYVLNDDSPFAMAIYARASIAARGEEVPVLPGGKLMVSKVRDVGIGDKTAGLAPVSAAVYRVTGLQLAPTYVLFDDKGGLFAVFDADAGGGDMTIRKGYEKAVPTLAKLAGDLDLERVKALQGKLAHRFSGPIRIENVHVFDPASGQRSALSTVVVMRDRIVRVEPQGAPFAQTSETVIDGAGGTLYPGLHDMHSHSTLDMGLFYLASGITATRDMGNDNRFLQELLDRIDAGEIAWPRIVPSGFLEGRSAFSARNGFIPDTLKDALADVNWYADHGYAEIKIYNSFTPEWVRPVAAEAHRLGMRVSGHVPAFDTPDRVITDGYDAIAHLNQLMLGWILKPGEDTRTPLRLTAMSRAGALDLASAPVRKTIALMKSHGTSLDTTAVILEMLLRSNAGERPSFAENFFTHMPIGWQRFRKRSYVDKSDPALRLAYEQGADKTLEVIKLAHDEGIRMLPGTDDGTGLTLLREIELYVKAGLSPAEALRTATLGAEEYFANTADVGTIARGKLADLVLVAGDPTKDIRAIYTPQMVMRGGIVYYPSEIHSALGIAPFASPPKIRPAISANPQTAANVQVRK</sequence>
<dbReference type="Gene3D" id="2.30.40.10">
    <property type="entry name" value="Urease, subunit C, domain 1"/>
    <property type="match status" value="2"/>
</dbReference>
<accession>A0A7W7K819</accession>
<keyword evidence="4" id="KW-1185">Reference proteome</keyword>